<feature type="region of interest" description="Disordered" evidence="4">
    <location>
        <begin position="374"/>
        <end position="434"/>
    </location>
</feature>
<feature type="region of interest" description="Disordered" evidence="4">
    <location>
        <begin position="46"/>
        <end position="74"/>
    </location>
</feature>
<reference evidence="5 6" key="1">
    <citation type="submission" date="2024-03" db="EMBL/GenBank/DDBJ databases">
        <title>Aureococcus anophagefferens CCMP1851 and Kratosvirus quantuckense: Draft genome of a second virus-susceptible host strain in the model system.</title>
        <authorList>
            <person name="Chase E."/>
            <person name="Truchon A.R."/>
            <person name="Schepens W."/>
            <person name="Wilhelm S.W."/>
        </authorList>
    </citation>
    <scope>NUCLEOTIDE SEQUENCE [LARGE SCALE GENOMIC DNA]</scope>
    <source>
        <strain evidence="5 6">CCMP1851</strain>
    </source>
</reference>
<feature type="compositionally biased region" description="Basic residues" evidence="4">
    <location>
        <begin position="617"/>
        <end position="626"/>
    </location>
</feature>
<dbReference type="Gene3D" id="3.80.10.10">
    <property type="entry name" value="Ribonuclease Inhibitor"/>
    <property type="match status" value="3"/>
</dbReference>
<dbReference type="PANTHER" id="PTHR24113">
    <property type="entry name" value="RAN GTPASE-ACTIVATING PROTEIN 1"/>
    <property type="match status" value="1"/>
</dbReference>
<keyword evidence="6" id="KW-1185">Reference proteome</keyword>
<keyword evidence="1" id="KW-0343">GTPase activation</keyword>
<feature type="region of interest" description="Disordered" evidence="4">
    <location>
        <begin position="610"/>
        <end position="651"/>
    </location>
</feature>
<evidence type="ECO:0000256" key="1">
    <source>
        <dbReference type="ARBA" id="ARBA00022468"/>
    </source>
</evidence>
<feature type="region of interest" description="Disordered" evidence="4">
    <location>
        <begin position="1"/>
        <end position="25"/>
    </location>
</feature>
<dbReference type="InterPro" id="IPR027038">
    <property type="entry name" value="RanGap"/>
</dbReference>
<organism evidence="5 6">
    <name type="scientific">Aureococcus anophagefferens</name>
    <name type="common">Harmful bloom alga</name>
    <dbReference type="NCBI Taxonomy" id="44056"/>
    <lineage>
        <taxon>Eukaryota</taxon>
        <taxon>Sar</taxon>
        <taxon>Stramenopiles</taxon>
        <taxon>Ochrophyta</taxon>
        <taxon>Pelagophyceae</taxon>
        <taxon>Pelagomonadales</taxon>
        <taxon>Pelagomonadaceae</taxon>
        <taxon>Aureococcus</taxon>
    </lineage>
</organism>
<evidence type="ECO:0000313" key="5">
    <source>
        <dbReference type="EMBL" id="KAK7242488.1"/>
    </source>
</evidence>
<accession>A0ABR1G1N5</accession>
<keyword evidence="2" id="KW-0433">Leucine-rich repeat</keyword>
<feature type="compositionally biased region" description="Low complexity" evidence="4">
    <location>
        <begin position="462"/>
        <end position="471"/>
    </location>
</feature>
<dbReference type="SMART" id="SM00368">
    <property type="entry name" value="LRR_RI"/>
    <property type="match status" value="4"/>
</dbReference>
<gene>
    <name evidence="5" type="ORF">SO694_00017110</name>
</gene>
<sequence>MGAGASSREAALSSPEKEPAKCRQPKLQSISFRRCDLHASSGGTYHHRGASEVAAGAASPLAADEAEAAGDDEDPAARLDRRAVEAWAADAVLLGAAGRSLTRLDLSEGCVSDRVAVGLADAARARPERVASLTDLDLSGGSSFAEGGCVGFRGCLALADVLPKALASLTALRVSGHHVGARGAAALAAALRKHPCLARLDAQRCFLGDAGVEALCGAGRSLVALDLSHNYFNRAGWRAIAALLETSTRLRSLALRDALADPAAGSLIQRECRPGGALTAADVVDAAVALAGGLAGNRALTRLDLGASFDREAALALGVDRRDARSVARSSSSPYADADLPRPLRPLADALAASRRRADDVKYGRREEAWNNVFFNEDDADDGADAKPGGRSGPRPTTSPRRARVEDAVDRYTDRRRASAVAEARDAQPTDYYGNGGYWRALASTAASARRARARAPPPRAAGPAAAVPAALRRRRPQGRRAPRGGAARSRPRHARGPRPVAPRRRDAGLASLAEALAAQARLASLDLSGNRLKGPGLAAACDALAAAPAARCPRARLATRRTSRDGAAAVGRLLASPRAAAAPALDLGGAARLRPKVADAALAPAALDRLGLDARPRRRGRRRPRPAAPADAAARGGREPARRGVRFRPR</sequence>
<dbReference type="InterPro" id="IPR032675">
    <property type="entry name" value="LRR_dom_sf"/>
</dbReference>
<dbReference type="Pfam" id="PF13516">
    <property type="entry name" value="LRR_6"/>
    <property type="match status" value="1"/>
</dbReference>
<evidence type="ECO:0000256" key="2">
    <source>
        <dbReference type="ARBA" id="ARBA00022614"/>
    </source>
</evidence>
<protein>
    <submittedName>
        <fullName evidence="5">Uncharacterized protein</fullName>
    </submittedName>
</protein>
<feature type="compositionally biased region" description="Basic residues" evidence="4">
    <location>
        <begin position="472"/>
        <end position="483"/>
    </location>
</feature>
<comment type="caution">
    <text evidence="5">The sequence shown here is derived from an EMBL/GenBank/DDBJ whole genome shotgun (WGS) entry which is preliminary data.</text>
</comment>
<dbReference type="PANTHER" id="PTHR24113:SF12">
    <property type="entry name" value="RAN GTPASE-ACTIVATING PROTEIN 1"/>
    <property type="match status" value="1"/>
</dbReference>
<feature type="compositionally biased region" description="Low complexity" evidence="4">
    <location>
        <begin position="51"/>
        <end position="63"/>
    </location>
</feature>
<dbReference type="InterPro" id="IPR001611">
    <property type="entry name" value="Leu-rich_rpt"/>
</dbReference>
<feature type="region of interest" description="Disordered" evidence="4">
    <location>
        <begin position="450"/>
        <end position="506"/>
    </location>
</feature>
<evidence type="ECO:0000256" key="4">
    <source>
        <dbReference type="SAM" id="MobiDB-lite"/>
    </source>
</evidence>
<feature type="compositionally biased region" description="Acidic residues" evidence="4">
    <location>
        <begin position="64"/>
        <end position="74"/>
    </location>
</feature>
<keyword evidence="3" id="KW-0677">Repeat</keyword>
<feature type="compositionally biased region" description="Basic and acidic residues" evidence="4">
    <location>
        <begin position="403"/>
        <end position="428"/>
    </location>
</feature>
<dbReference type="Proteomes" id="UP001363151">
    <property type="component" value="Unassembled WGS sequence"/>
</dbReference>
<dbReference type="SUPFAM" id="SSF52047">
    <property type="entry name" value="RNI-like"/>
    <property type="match status" value="2"/>
</dbReference>
<name>A0ABR1G1N5_AURAN</name>
<evidence type="ECO:0000313" key="6">
    <source>
        <dbReference type="Proteomes" id="UP001363151"/>
    </source>
</evidence>
<evidence type="ECO:0000256" key="3">
    <source>
        <dbReference type="ARBA" id="ARBA00022737"/>
    </source>
</evidence>
<proteinExistence type="predicted"/>
<dbReference type="EMBL" id="JBBJCI010000142">
    <property type="protein sequence ID" value="KAK7242488.1"/>
    <property type="molecule type" value="Genomic_DNA"/>
</dbReference>